<name>A0A804LDE5_MAIZE</name>
<feature type="domain" description="Nodulin-like" evidence="1">
    <location>
        <begin position="79"/>
        <end position="147"/>
    </location>
</feature>
<reference evidence="2" key="3">
    <citation type="submission" date="2021-05" db="UniProtKB">
        <authorList>
            <consortium name="EnsemblPlants"/>
        </authorList>
    </citation>
    <scope>IDENTIFICATION</scope>
    <source>
        <strain evidence="2">cv. B73</strain>
    </source>
</reference>
<organism evidence="2 3">
    <name type="scientific">Zea mays</name>
    <name type="common">Maize</name>
    <dbReference type="NCBI Taxonomy" id="4577"/>
    <lineage>
        <taxon>Eukaryota</taxon>
        <taxon>Viridiplantae</taxon>
        <taxon>Streptophyta</taxon>
        <taxon>Embryophyta</taxon>
        <taxon>Tracheophyta</taxon>
        <taxon>Spermatophyta</taxon>
        <taxon>Magnoliopsida</taxon>
        <taxon>Liliopsida</taxon>
        <taxon>Poales</taxon>
        <taxon>Poaceae</taxon>
        <taxon>PACMAD clade</taxon>
        <taxon>Panicoideae</taxon>
        <taxon>Andropogonodae</taxon>
        <taxon>Andropogoneae</taxon>
        <taxon>Tripsacinae</taxon>
        <taxon>Zea</taxon>
    </lineage>
</organism>
<dbReference type="Gramene" id="Zm00001eb003370_T001">
    <property type="protein sequence ID" value="Zm00001eb003370_P001"/>
    <property type="gene ID" value="Zm00001eb003370"/>
</dbReference>
<accession>A0A804LDE5</accession>
<dbReference type="AlphaFoldDB" id="A0A804LDE5"/>
<keyword evidence="3" id="KW-1185">Reference proteome</keyword>
<evidence type="ECO:0000313" key="2">
    <source>
        <dbReference type="EnsemblPlants" id="Zm00001eb003370_P001"/>
    </source>
</evidence>
<dbReference type="InParanoid" id="A0A804LDE5"/>
<dbReference type="InterPro" id="IPR010658">
    <property type="entry name" value="Nodulin-like"/>
</dbReference>
<protein>
    <recommendedName>
        <fullName evidence="1">Nodulin-like domain-containing protein</fullName>
    </recommendedName>
</protein>
<reference evidence="2" key="2">
    <citation type="submission" date="2019-07" db="EMBL/GenBank/DDBJ databases">
        <authorList>
            <person name="Seetharam A."/>
            <person name="Woodhouse M."/>
            <person name="Cannon E."/>
        </authorList>
    </citation>
    <scope>NUCLEOTIDE SEQUENCE [LARGE SCALE GENOMIC DNA]</scope>
    <source>
        <strain evidence="2">cv. B73</strain>
    </source>
</reference>
<evidence type="ECO:0000313" key="3">
    <source>
        <dbReference type="Proteomes" id="UP000007305"/>
    </source>
</evidence>
<dbReference type="Proteomes" id="UP000007305">
    <property type="component" value="Chromosome 1"/>
</dbReference>
<proteinExistence type="predicted"/>
<dbReference type="EnsemblPlants" id="Zm00001eb003370_T001">
    <property type="protein sequence ID" value="Zm00001eb003370_P001"/>
    <property type="gene ID" value="Zm00001eb003370"/>
</dbReference>
<reference evidence="3" key="1">
    <citation type="submission" date="2015-12" db="EMBL/GenBank/DDBJ databases">
        <title>Update maize B73 reference genome by single molecule sequencing technologies.</title>
        <authorList>
            <consortium name="Maize Genome Sequencing Project"/>
            <person name="Ware D."/>
        </authorList>
    </citation>
    <scope>NUCLEOTIDE SEQUENCE [LARGE SCALE GENOMIC DNA]</scope>
    <source>
        <strain evidence="3">cv. B73</strain>
    </source>
</reference>
<dbReference type="Pfam" id="PF06813">
    <property type="entry name" value="Nodulin-like"/>
    <property type="match status" value="1"/>
</dbReference>
<sequence length="147" mass="15704">MEHGEFGRLLGRRLQVEARSEWSGCRGFVSPFSAFVLVSLYIENPLTPPLGVVLSPHRHADARVRGDVRLGAGLAHCLQHALKVAISADQSRLALLGVACDIGENLGLLPGCSSTASSPHCYSSSTSTRVYSVWHLIVSGVVPALPY</sequence>
<evidence type="ECO:0000259" key="1">
    <source>
        <dbReference type="Pfam" id="PF06813"/>
    </source>
</evidence>